<evidence type="ECO:0000256" key="1">
    <source>
        <dbReference type="SAM" id="Coils"/>
    </source>
</evidence>
<comment type="caution">
    <text evidence="3">The sequence shown here is derived from an EMBL/GenBank/DDBJ whole genome shotgun (WGS) entry which is preliminary data.</text>
</comment>
<evidence type="ECO:0000256" key="2">
    <source>
        <dbReference type="SAM" id="MobiDB-lite"/>
    </source>
</evidence>
<dbReference type="GO" id="GO:0005815">
    <property type="term" value="C:microtubule organizing center"/>
    <property type="evidence" value="ECO:0007669"/>
    <property type="project" value="TreeGrafter"/>
</dbReference>
<dbReference type="InterPro" id="IPR026081">
    <property type="entry name" value="DISC1"/>
</dbReference>
<dbReference type="AlphaFoldDB" id="A0A9P3HJF9"/>
<feature type="compositionally biased region" description="Low complexity" evidence="2">
    <location>
        <begin position="168"/>
        <end position="181"/>
    </location>
</feature>
<reference evidence="3" key="2">
    <citation type="journal article" date="2022" name="Microbiol. Resour. Announc.">
        <title>Whole-Genome Sequence of Entomortierella parvispora E1425, a Mucoromycotan Fungus Associated with Burkholderiaceae-Related Endosymbiotic Bacteria.</title>
        <authorList>
            <person name="Herlambang A."/>
            <person name="Guo Y."/>
            <person name="Takashima Y."/>
            <person name="Narisawa K."/>
            <person name="Ohta H."/>
            <person name="Nishizawa T."/>
        </authorList>
    </citation>
    <scope>NUCLEOTIDE SEQUENCE</scope>
    <source>
        <strain evidence="3">E1425</strain>
    </source>
</reference>
<evidence type="ECO:0000313" key="4">
    <source>
        <dbReference type="Proteomes" id="UP000827284"/>
    </source>
</evidence>
<dbReference type="OrthoDB" id="2416276at2759"/>
<feature type="region of interest" description="Disordered" evidence="2">
    <location>
        <begin position="109"/>
        <end position="213"/>
    </location>
</feature>
<protein>
    <recommendedName>
        <fullName evidence="5">UVR domain-containing protein</fullName>
    </recommendedName>
</protein>
<gene>
    <name evidence="3" type="ORF">EMPS_10049</name>
</gene>
<feature type="compositionally biased region" description="Basic and acidic residues" evidence="2">
    <location>
        <begin position="21"/>
        <end position="34"/>
    </location>
</feature>
<sequence>MESNLNGRLLSSPANSKLRHNNGDNDKEHGDSKSKRASWQATSKDAPQDHARRQSSRSSTFANSLYDSPTKPSSSERRPASVSGPTSVSIPDSPILTQDLADLWNEKAMSESGLSQHDPSASMIIEDASPPLPWKDPSSRFSTGDTLSSSQRFSVDSLSGGAFAMPTSQQPSLSSSRQLSLTEADPGNESTKQDVPAIPSAETKRRKWQSPKVQKIIESSLIGEDIKEEQTVGGDPSSPSLSEVHLFDSPIAQASPPTFEQSTPKLTKNLIPKSSAFGLRGLSGPGSGIVSGLTSLKNSIMIPALSFNHKPESSTARSQSSSLAASQSSLLDFVVPDRPSSRQGHRQHDSSSSTAASSPFVITSSFVSSGNGAPRSKRDVGVKKSFRRRRMASQNSSILSLSNLETGFQQLVRKQSQLSAHKVDLCRELISLYSRRNTNEKKQEEAIAAEAFEDAEAAGTTIYLIQERIMKLESIYGETDKALWEAKKQQDELGQSIVETHGAVMQEMDQMRQAREQEKRDYQEEMEKQREIEQARIQAERQEIKQAGDEIAARKEVLEKEREKIAGHVGTDTAIEQVEMTLLLEKRAKVRTEIQELEKRLSGLRQQDKELSHGIDKFQKQIDVVAKKFEEQTTALTVEMRQLERQNSEIQSRTHRLDQQESHLQKIVDGTGSTQVEISAEIDAIVSQQSKLEEVRQQFVSELGTIQKLRLEEEAFREKEASWTLRASSLSEDVRKQDRKLCDLTDRIAQEQKALTDLEYEIETCQKRILKAESLKDISVQRRDFKQASQLSSEITRQQGIKKDLESQLESLSARLKAPADNGLESLRHECDNVQTFVKGEEATLAKEIQAAVVETLARLDTLAKELSSGHGAEPEAGLTAGQLSLQSLNEIRSEVEHVREMSRIRFGREETVHSSLLTTKDMLGEDQVDVQRRKLERSIQAAVAEEDYDAAANLQAQLDAL</sequence>
<dbReference type="GO" id="GO:0045111">
    <property type="term" value="C:intermediate filament cytoskeleton"/>
    <property type="evidence" value="ECO:0007669"/>
    <property type="project" value="TreeGrafter"/>
</dbReference>
<dbReference type="GO" id="GO:0005874">
    <property type="term" value="C:microtubule"/>
    <property type="evidence" value="ECO:0007669"/>
    <property type="project" value="TreeGrafter"/>
</dbReference>
<dbReference type="PANTHER" id="PTHR14332:SF3">
    <property type="entry name" value="DISRUPTED IN SCHIZOPHRENIA 1 PROTEIN"/>
    <property type="match status" value="1"/>
</dbReference>
<accession>A0A9P3HJF9</accession>
<name>A0A9P3HJF9_9FUNG</name>
<feature type="region of interest" description="Disordered" evidence="2">
    <location>
        <begin position="1"/>
        <end position="94"/>
    </location>
</feature>
<proteinExistence type="predicted"/>
<evidence type="ECO:0008006" key="5">
    <source>
        <dbReference type="Google" id="ProtNLM"/>
    </source>
</evidence>
<organism evidence="3 4">
    <name type="scientific">Entomortierella parvispora</name>
    <dbReference type="NCBI Taxonomy" id="205924"/>
    <lineage>
        <taxon>Eukaryota</taxon>
        <taxon>Fungi</taxon>
        <taxon>Fungi incertae sedis</taxon>
        <taxon>Mucoromycota</taxon>
        <taxon>Mortierellomycotina</taxon>
        <taxon>Mortierellomycetes</taxon>
        <taxon>Mortierellales</taxon>
        <taxon>Mortierellaceae</taxon>
        <taxon>Entomortierella</taxon>
    </lineage>
</organism>
<keyword evidence="1" id="KW-0175">Coiled coil</keyword>
<feature type="coiled-coil region" evidence="1">
    <location>
        <begin position="505"/>
        <end position="660"/>
    </location>
</feature>
<reference evidence="3" key="1">
    <citation type="submission" date="2021-11" db="EMBL/GenBank/DDBJ databases">
        <authorList>
            <person name="Herlambang A."/>
            <person name="Guo Y."/>
            <person name="Takashima Y."/>
            <person name="Nishizawa T."/>
        </authorList>
    </citation>
    <scope>NUCLEOTIDE SEQUENCE</scope>
    <source>
        <strain evidence="3">E1425</strain>
    </source>
</reference>
<feature type="compositionally biased region" description="Polar residues" evidence="2">
    <location>
        <begin position="56"/>
        <end position="73"/>
    </location>
</feature>
<feature type="compositionally biased region" description="Polar residues" evidence="2">
    <location>
        <begin position="139"/>
        <end position="157"/>
    </location>
</feature>
<dbReference type="Proteomes" id="UP000827284">
    <property type="component" value="Unassembled WGS sequence"/>
</dbReference>
<evidence type="ECO:0000313" key="3">
    <source>
        <dbReference type="EMBL" id="GJJ77690.1"/>
    </source>
</evidence>
<keyword evidence="4" id="KW-1185">Reference proteome</keyword>
<feature type="compositionally biased region" description="Polar residues" evidence="2">
    <location>
        <begin position="360"/>
        <end position="371"/>
    </location>
</feature>
<feature type="region of interest" description="Disordered" evidence="2">
    <location>
        <begin position="335"/>
        <end position="388"/>
    </location>
</feature>
<dbReference type="EMBL" id="BQFW01000014">
    <property type="protein sequence ID" value="GJJ77690.1"/>
    <property type="molecule type" value="Genomic_DNA"/>
</dbReference>
<dbReference type="PANTHER" id="PTHR14332">
    <property type="entry name" value="DISRUPTED IN SCHIZOPHRENIA 1 PROTEIN"/>
    <property type="match status" value="1"/>
</dbReference>